<organism evidence="2 3">
    <name type="scientific">Sorangium cellulosum</name>
    <name type="common">Polyangium cellulosum</name>
    <dbReference type="NCBI Taxonomy" id="56"/>
    <lineage>
        <taxon>Bacteria</taxon>
        <taxon>Pseudomonadati</taxon>
        <taxon>Myxococcota</taxon>
        <taxon>Polyangia</taxon>
        <taxon>Polyangiales</taxon>
        <taxon>Polyangiaceae</taxon>
        <taxon>Sorangium</taxon>
    </lineage>
</organism>
<feature type="signal peptide" evidence="1">
    <location>
        <begin position="1"/>
        <end position="19"/>
    </location>
</feature>
<name>A0A4P2Q5W4_SORCE</name>
<dbReference type="GO" id="GO:0020037">
    <property type="term" value="F:heme binding"/>
    <property type="evidence" value="ECO:0007669"/>
    <property type="project" value="InterPro"/>
</dbReference>
<reference evidence="2 3" key="1">
    <citation type="submission" date="2015-09" db="EMBL/GenBank/DDBJ databases">
        <title>Sorangium comparison.</title>
        <authorList>
            <person name="Zaburannyi N."/>
            <person name="Bunk B."/>
            <person name="Overmann J."/>
            <person name="Mueller R."/>
        </authorList>
    </citation>
    <scope>NUCLEOTIDE SEQUENCE [LARGE SCALE GENOMIC DNA]</scope>
    <source>
        <strain evidence="2 3">So ceGT47</strain>
    </source>
</reference>
<feature type="chain" id="PRO_5020900956" description="Cytochrome c domain-containing protein" evidence="1">
    <location>
        <begin position="20"/>
        <end position="158"/>
    </location>
</feature>
<dbReference type="GO" id="GO:0009055">
    <property type="term" value="F:electron transfer activity"/>
    <property type="evidence" value="ECO:0007669"/>
    <property type="project" value="InterPro"/>
</dbReference>
<dbReference type="EMBL" id="CP012670">
    <property type="protein sequence ID" value="AUX24779.1"/>
    <property type="molecule type" value="Genomic_DNA"/>
</dbReference>
<protein>
    <recommendedName>
        <fullName evidence="4">Cytochrome c domain-containing protein</fullName>
    </recommendedName>
</protein>
<dbReference type="OrthoDB" id="9786191at2"/>
<sequence>MLRPASLIPLLALALSLAACETTIEQGCLSGPCGSDAAGQGAAGGDDAPDCSATPDTGSYPCEVYEVLKARCHTCHKPPDQGGILFSLLTFEDTRVAADDGLLRIDEIRDAVETRRMPPLGTTLTADEEQVLLDWLDGCGQPLPEGEGCECNDPAACP</sequence>
<gene>
    <name evidence="2" type="ORF">SOCEGT47_053180</name>
</gene>
<dbReference type="PROSITE" id="PS51257">
    <property type="entry name" value="PROKAR_LIPOPROTEIN"/>
    <property type="match status" value="1"/>
</dbReference>
<accession>A0A4P2Q5W4</accession>
<keyword evidence="1" id="KW-0732">Signal</keyword>
<evidence type="ECO:0008006" key="4">
    <source>
        <dbReference type="Google" id="ProtNLM"/>
    </source>
</evidence>
<dbReference type="RefSeq" id="WP_129351281.1">
    <property type="nucleotide sequence ID" value="NZ_CP012670.1"/>
</dbReference>
<dbReference type="InterPro" id="IPR036909">
    <property type="entry name" value="Cyt_c-like_dom_sf"/>
</dbReference>
<dbReference type="Proteomes" id="UP000295781">
    <property type="component" value="Chromosome"/>
</dbReference>
<evidence type="ECO:0000256" key="1">
    <source>
        <dbReference type="SAM" id="SignalP"/>
    </source>
</evidence>
<proteinExistence type="predicted"/>
<dbReference type="AlphaFoldDB" id="A0A4P2Q5W4"/>
<dbReference type="SUPFAM" id="SSF46626">
    <property type="entry name" value="Cytochrome c"/>
    <property type="match status" value="1"/>
</dbReference>
<evidence type="ECO:0000313" key="3">
    <source>
        <dbReference type="Proteomes" id="UP000295781"/>
    </source>
</evidence>
<evidence type="ECO:0000313" key="2">
    <source>
        <dbReference type="EMBL" id="AUX24779.1"/>
    </source>
</evidence>